<keyword evidence="1" id="KW-0547">Nucleotide-binding</keyword>
<proteinExistence type="predicted"/>
<dbReference type="Gene3D" id="3.90.640.10">
    <property type="entry name" value="Actin, Chain A, domain 4"/>
    <property type="match status" value="1"/>
</dbReference>
<sequence length="344" mass="35031">MAFDGGSVEAEAVLSEGQKVSGEGGDDGPLLLELGGATDNPISIHSLYSALVSEAVGIASHKGLSLAAAPLSANSGSPLVLSVPVATPDSARNFLVNVCLEQGLMVYGVVDDASAAYVAAMDAGILTDMLKNGSSQSQIMVVDLGGSLVQASLLSAGDGGGSLGGGSRVEVVQTVASRTTGSNQLHAALVDHLALQFALRNGIDLRQDYMSMERLHSAAEVAAEELSFRPKVKINLPFITADASGPKHLEESLTRAEYARILDDALGAMTQPIADVLAKAGVRPGSEPSELAGVLLVGAGARSPALQAAVQARVGAGVVTVVPPNPEEYVARGAAKAPEYGWLE</sequence>
<organism evidence="3">
    <name type="scientific">Florenciella parvula</name>
    <dbReference type="NCBI Taxonomy" id="236787"/>
    <lineage>
        <taxon>Eukaryota</taxon>
        <taxon>Sar</taxon>
        <taxon>Stramenopiles</taxon>
        <taxon>Ochrophyta</taxon>
        <taxon>Dictyochophyceae</taxon>
        <taxon>Florenciellales</taxon>
        <taxon>Florenciella</taxon>
    </lineage>
</organism>
<evidence type="ECO:0000256" key="2">
    <source>
        <dbReference type="ARBA" id="ARBA00022840"/>
    </source>
</evidence>
<dbReference type="GO" id="GO:0034663">
    <property type="term" value="C:endoplasmic reticulum chaperone complex"/>
    <property type="evidence" value="ECO:0007669"/>
    <property type="project" value="TreeGrafter"/>
</dbReference>
<reference evidence="3" key="1">
    <citation type="submission" date="2021-01" db="EMBL/GenBank/DDBJ databases">
        <authorList>
            <person name="Corre E."/>
            <person name="Pelletier E."/>
            <person name="Niang G."/>
            <person name="Scheremetjew M."/>
            <person name="Finn R."/>
            <person name="Kale V."/>
            <person name="Holt S."/>
            <person name="Cochrane G."/>
            <person name="Meng A."/>
            <person name="Brown T."/>
            <person name="Cohen L."/>
        </authorList>
    </citation>
    <scope>NUCLEOTIDE SEQUENCE</scope>
    <source>
        <strain evidence="3">RCC1693</strain>
    </source>
</reference>
<dbReference type="SUPFAM" id="SSF53067">
    <property type="entry name" value="Actin-like ATPase domain"/>
    <property type="match status" value="1"/>
</dbReference>
<dbReference type="GO" id="GO:0140662">
    <property type="term" value="F:ATP-dependent protein folding chaperone"/>
    <property type="evidence" value="ECO:0007669"/>
    <property type="project" value="InterPro"/>
</dbReference>
<dbReference type="PANTHER" id="PTHR45639">
    <property type="entry name" value="HSC70CB, ISOFORM G-RELATED"/>
    <property type="match status" value="1"/>
</dbReference>
<dbReference type="PANTHER" id="PTHR45639:SF34">
    <property type="entry name" value="CHAPERONE PROTEIN DNAK"/>
    <property type="match status" value="1"/>
</dbReference>
<dbReference type="EMBL" id="HBGT01005293">
    <property type="protein sequence ID" value="CAD9390941.1"/>
    <property type="molecule type" value="Transcribed_RNA"/>
</dbReference>
<keyword evidence="2" id="KW-0067">ATP-binding</keyword>
<accession>A0A7S2BA99</accession>
<dbReference type="AlphaFoldDB" id="A0A7S2BA99"/>
<dbReference type="Pfam" id="PF00012">
    <property type="entry name" value="HSP70"/>
    <property type="match status" value="1"/>
</dbReference>
<dbReference type="InterPro" id="IPR043129">
    <property type="entry name" value="ATPase_NBD"/>
</dbReference>
<dbReference type="GO" id="GO:0030968">
    <property type="term" value="P:endoplasmic reticulum unfolded protein response"/>
    <property type="evidence" value="ECO:0007669"/>
    <property type="project" value="TreeGrafter"/>
</dbReference>
<dbReference type="Gene3D" id="3.30.420.40">
    <property type="match status" value="2"/>
</dbReference>
<name>A0A7S2BA99_9STRA</name>
<gene>
    <name evidence="3" type="ORF">FPAR1323_LOCUS2898</name>
</gene>
<evidence type="ECO:0000313" key="3">
    <source>
        <dbReference type="EMBL" id="CAD9390941.1"/>
    </source>
</evidence>
<evidence type="ECO:0000256" key="1">
    <source>
        <dbReference type="ARBA" id="ARBA00022741"/>
    </source>
</evidence>
<protein>
    <submittedName>
        <fullName evidence="3">Uncharacterized protein</fullName>
    </submittedName>
</protein>
<dbReference type="FunFam" id="3.90.640.10:FF:000003">
    <property type="entry name" value="Molecular chaperone DnaK"/>
    <property type="match status" value="1"/>
</dbReference>
<dbReference type="InterPro" id="IPR013126">
    <property type="entry name" value="Hsp_70_fam"/>
</dbReference>
<dbReference type="GO" id="GO:0005524">
    <property type="term" value="F:ATP binding"/>
    <property type="evidence" value="ECO:0007669"/>
    <property type="project" value="UniProtKB-KW"/>
</dbReference>